<evidence type="ECO:0000313" key="2">
    <source>
        <dbReference type="EMBL" id="RVW58974.1"/>
    </source>
</evidence>
<accession>A0A438FG53</accession>
<dbReference type="PANTHER" id="PTHR23172:SF19">
    <property type="entry name" value="J DOMAIN-CONTAINING PROTEIN"/>
    <property type="match status" value="1"/>
</dbReference>
<gene>
    <name evidence="2" type="ORF">CK203_113055</name>
</gene>
<reference evidence="2 3" key="1">
    <citation type="journal article" date="2018" name="PLoS Genet.">
        <title>Population sequencing reveals clonal diversity and ancestral inbreeding in the grapevine cultivar Chardonnay.</title>
        <authorList>
            <person name="Roach M.J."/>
            <person name="Johnson D.L."/>
            <person name="Bohlmann J."/>
            <person name="van Vuuren H.J."/>
            <person name="Jones S.J."/>
            <person name="Pretorius I.S."/>
            <person name="Schmidt S.A."/>
            <person name="Borneman A.R."/>
        </authorList>
    </citation>
    <scope>NUCLEOTIDE SEQUENCE [LARGE SCALE GENOMIC DNA]</scope>
    <source>
        <strain evidence="3">cv. Chardonnay</strain>
        <tissue evidence="2">Leaf</tissue>
    </source>
</reference>
<name>A0A438FG53_VITVI</name>
<proteinExistence type="predicted"/>
<dbReference type="EMBL" id="QGNW01000915">
    <property type="protein sequence ID" value="RVW58974.1"/>
    <property type="molecule type" value="Genomic_DNA"/>
</dbReference>
<protein>
    <submittedName>
        <fullName evidence="2">Uncharacterized protein</fullName>
    </submittedName>
</protein>
<evidence type="ECO:0000313" key="3">
    <source>
        <dbReference type="Proteomes" id="UP000288805"/>
    </source>
</evidence>
<sequence>MGRTRNNGYGHAEGLYGDEFETTWLPAASAAAMKEAMDRAEAKFRHAKGIRERESAKASRSKEAGQLGRDVKAMQDAQERAIRGKRERLEHERQEREREEEEREQRRLERAREIVREREEKEREQRRLEKERERLREIERGKGKARQAVERATKEAQRAAVHRAQVEARERATAEAKERAERLLQKPGKGQILKQERRKHVRELLLQGQKLKCGLRTGRAAADSRERAAAAARVNQQKNENDLESFFSMGSRPSSAPRPRANSSMRTWDCRSAFSCFACLNVV</sequence>
<comment type="caution">
    <text evidence="2">The sequence shown here is derived from an EMBL/GenBank/DDBJ whole genome shotgun (WGS) entry which is preliminary data.</text>
</comment>
<feature type="region of interest" description="Disordered" evidence="1">
    <location>
        <begin position="224"/>
        <end position="264"/>
    </location>
</feature>
<feature type="region of interest" description="Disordered" evidence="1">
    <location>
        <begin position="44"/>
        <end position="194"/>
    </location>
</feature>
<dbReference type="Proteomes" id="UP000288805">
    <property type="component" value="Unassembled WGS sequence"/>
</dbReference>
<feature type="compositionally biased region" description="Basic and acidic residues" evidence="1">
    <location>
        <begin position="164"/>
        <end position="184"/>
    </location>
</feature>
<dbReference type="AlphaFoldDB" id="A0A438FG53"/>
<feature type="compositionally biased region" description="Basic and acidic residues" evidence="1">
    <location>
        <begin position="44"/>
        <end position="157"/>
    </location>
</feature>
<evidence type="ECO:0000256" key="1">
    <source>
        <dbReference type="SAM" id="MobiDB-lite"/>
    </source>
</evidence>
<dbReference type="PANTHER" id="PTHR23172">
    <property type="entry name" value="AUXILIN/CYCLIN G-ASSOCIATED KINASE-RELATED"/>
    <property type="match status" value="1"/>
</dbReference>
<feature type="compositionally biased region" description="Low complexity" evidence="1">
    <location>
        <begin position="248"/>
        <end position="264"/>
    </location>
</feature>
<organism evidence="2 3">
    <name type="scientific">Vitis vinifera</name>
    <name type="common">Grape</name>
    <dbReference type="NCBI Taxonomy" id="29760"/>
    <lineage>
        <taxon>Eukaryota</taxon>
        <taxon>Viridiplantae</taxon>
        <taxon>Streptophyta</taxon>
        <taxon>Embryophyta</taxon>
        <taxon>Tracheophyta</taxon>
        <taxon>Spermatophyta</taxon>
        <taxon>Magnoliopsida</taxon>
        <taxon>eudicotyledons</taxon>
        <taxon>Gunneridae</taxon>
        <taxon>Pentapetalae</taxon>
        <taxon>rosids</taxon>
        <taxon>Vitales</taxon>
        <taxon>Vitaceae</taxon>
        <taxon>Viteae</taxon>
        <taxon>Vitis</taxon>
    </lineage>
</organism>